<dbReference type="HOGENOM" id="CLU_046737_8_1_9"/>
<dbReference type="SUPFAM" id="SSF49764">
    <property type="entry name" value="HSP20-like chaperones"/>
    <property type="match status" value="1"/>
</dbReference>
<dbReference type="AlphaFoldDB" id="C2JUC9"/>
<evidence type="ECO:0000313" key="4">
    <source>
        <dbReference type="EMBL" id="EEN81393.1"/>
    </source>
</evidence>
<feature type="domain" description="SHSP" evidence="3">
    <location>
        <begin position="61"/>
        <end position="174"/>
    </location>
</feature>
<dbReference type="Pfam" id="PF00011">
    <property type="entry name" value="HSP20"/>
    <property type="match status" value="1"/>
</dbReference>
<dbReference type="PROSITE" id="PS01031">
    <property type="entry name" value="SHSP"/>
    <property type="match status" value="1"/>
</dbReference>
<dbReference type="InterPro" id="IPR031107">
    <property type="entry name" value="Small_HSP"/>
</dbReference>
<dbReference type="Proteomes" id="UP000004525">
    <property type="component" value="Unassembled WGS sequence"/>
</dbReference>
<comment type="caution">
    <text evidence="4">The sequence shown here is derived from an EMBL/GenBank/DDBJ whole genome shotgun (WGS) entry which is preliminary data.</text>
</comment>
<name>C2JUC9_LACRM</name>
<evidence type="ECO:0000256" key="2">
    <source>
        <dbReference type="RuleBase" id="RU003616"/>
    </source>
</evidence>
<dbReference type="CDD" id="cd06471">
    <property type="entry name" value="ACD_LpsHSP_like"/>
    <property type="match status" value="1"/>
</dbReference>
<sequence length="174" mass="19902">MTSANFCVILKMFGRGSRNLQNERKFSMMANDLMRRNDWLNDPFFNDLGRHIFDSFTPTRGVDNSRLLKTDIQENDESYVVKVDVPGIEKQNINLSYDHDVLSIAVKHEEQADHSDKEGNMLMSERSYGRMSRSYRLPSVDEGKISAKVSDGVLTIDLPKMAAEQQEGHQITID</sequence>
<dbReference type="PANTHER" id="PTHR11527">
    <property type="entry name" value="HEAT-SHOCK PROTEIN 20 FAMILY MEMBER"/>
    <property type="match status" value="1"/>
</dbReference>
<accession>C2JUC9</accession>
<reference evidence="4" key="1">
    <citation type="submission" date="2009-01" db="EMBL/GenBank/DDBJ databases">
        <authorList>
            <person name="Qin X."/>
            <person name="Bachman B."/>
            <person name="Battles P."/>
            <person name="Bell A."/>
            <person name="Bess C."/>
            <person name="Bickham C."/>
            <person name="Chaboub L."/>
            <person name="Chen D."/>
            <person name="Coyle M."/>
            <person name="Deiros D.R."/>
            <person name="Dinh H."/>
            <person name="Forbes L."/>
            <person name="Fowler G."/>
            <person name="Francisco L."/>
            <person name="Fu Q."/>
            <person name="Gubbala S."/>
            <person name="Hale W."/>
            <person name="Han Y."/>
            <person name="Hemphill L."/>
            <person name="Highlander S.K."/>
            <person name="Hirani K."/>
            <person name="Hogues M."/>
            <person name="Jackson L."/>
            <person name="Jakkamsetti A."/>
            <person name="Javaid M."/>
            <person name="Jiang H."/>
            <person name="Korchina V."/>
            <person name="Kovar C."/>
            <person name="Lara F."/>
            <person name="Lee S."/>
            <person name="Mata R."/>
            <person name="Mathew T."/>
            <person name="Moen C."/>
            <person name="Morales K."/>
            <person name="Munidasa M."/>
            <person name="Nazareth L."/>
            <person name="Ngo R."/>
            <person name="Nguyen L."/>
            <person name="Okwuonu G."/>
            <person name="Ongeri F."/>
            <person name="Patil S."/>
            <person name="Petrosino J."/>
            <person name="Pham C."/>
            <person name="Pham P."/>
            <person name="Pu L.-L."/>
            <person name="Puazo M."/>
            <person name="Raj R."/>
            <person name="Reid J."/>
            <person name="Rouhana J."/>
            <person name="Saada N."/>
            <person name="Shang Y."/>
            <person name="Simmons D."/>
            <person name="Thornton R."/>
            <person name="Warren J."/>
            <person name="Weissenberger G."/>
            <person name="Zhang J."/>
            <person name="Zhang L."/>
            <person name="Zhou C."/>
            <person name="Zhu D."/>
            <person name="Muzny D."/>
            <person name="Worley K."/>
            <person name="Gibbs R."/>
        </authorList>
    </citation>
    <scope>NUCLEOTIDE SEQUENCE [LARGE SCALE GENOMIC DNA]</scope>
    <source>
        <strain evidence="4">LMS2-1</strain>
    </source>
</reference>
<dbReference type="Gene3D" id="2.60.40.790">
    <property type="match status" value="1"/>
</dbReference>
<dbReference type="InterPro" id="IPR008978">
    <property type="entry name" value="HSP20-like_chaperone"/>
</dbReference>
<comment type="similarity">
    <text evidence="1 2">Belongs to the small heat shock protein (HSP20) family.</text>
</comment>
<dbReference type="InterPro" id="IPR002068">
    <property type="entry name" value="A-crystallin/Hsp20_dom"/>
</dbReference>
<organism evidence="4 5">
    <name type="scientific">Lacticaseibacillus rhamnosus (strain LMS2-1)</name>
    <dbReference type="NCBI Taxonomy" id="525361"/>
    <lineage>
        <taxon>Bacteria</taxon>
        <taxon>Bacillati</taxon>
        <taxon>Bacillota</taxon>
        <taxon>Bacilli</taxon>
        <taxon>Lactobacillales</taxon>
        <taxon>Lactobacillaceae</taxon>
        <taxon>Lacticaseibacillus</taxon>
    </lineage>
</organism>
<keyword evidence="5" id="KW-1185">Reference proteome</keyword>
<evidence type="ECO:0000256" key="1">
    <source>
        <dbReference type="PROSITE-ProRule" id="PRU00285"/>
    </source>
</evidence>
<evidence type="ECO:0000313" key="5">
    <source>
        <dbReference type="Proteomes" id="UP000004525"/>
    </source>
</evidence>
<dbReference type="EMBL" id="ACIZ01000021">
    <property type="protein sequence ID" value="EEN81393.1"/>
    <property type="molecule type" value="Genomic_DNA"/>
</dbReference>
<protein>
    <submittedName>
        <fullName evidence="4">Hsp20/alpha crystallin family protein</fullName>
    </submittedName>
</protein>
<proteinExistence type="inferred from homology"/>
<gene>
    <name evidence="4" type="ORF">HMPREF0539_0513</name>
</gene>
<evidence type="ECO:0000259" key="3">
    <source>
        <dbReference type="PROSITE" id="PS01031"/>
    </source>
</evidence>